<dbReference type="Proteomes" id="UP000284177">
    <property type="component" value="Unassembled WGS sequence"/>
</dbReference>
<dbReference type="SMART" id="SM00530">
    <property type="entry name" value="HTH_XRE"/>
    <property type="match status" value="1"/>
</dbReference>
<dbReference type="PANTHER" id="PTHR46558">
    <property type="entry name" value="TRACRIPTIONAL REGULATORY PROTEIN-RELATED-RELATED"/>
    <property type="match status" value="1"/>
</dbReference>
<evidence type="ECO:0000313" key="5">
    <source>
        <dbReference type="Proteomes" id="UP000284177"/>
    </source>
</evidence>
<dbReference type="InterPro" id="IPR036724">
    <property type="entry name" value="Cobalamin-bd_sf"/>
</dbReference>
<evidence type="ECO:0008006" key="6">
    <source>
        <dbReference type="Google" id="ProtNLM"/>
    </source>
</evidence>
<dbReference type="GO" id="GO:0031419">
    <property type="term" value="F:cobalamin binding"/>
    <property type="evidence" value="ECO:0007669"/>
    <property type="project" value="InterPro"/>
</dbReference>
<sequence length="300" mass="34619">MATFGERLKDLRKTHNLRQKDLAKELGLAQTTIANYEQGTRFPNQDILNKFADYFKVSLDYLLGRVDIHDFRKDLEEIKVYKGKKEEYLKEIELKYFNILLSGKRDEAYNLVNGAIRNGIDIKDIYKYVFEVSLKRVGELWEKNKLSISDEHYFSQSTETIMSQLCSNIYLIPKKDKLAVTLSVNSEFHTLGIRMITDFLELDGWNTIFLGNNIPTKSVVDLIKTKKPDLLAISVTMNFNFNLAKDLINTIRSYEETKNLKIIVGGRAFNFQKNAWKEVGADGYAKDGFEAIRVANNLIN</sequence>
<dbReference type="PROSITE" id="PS50943">
    <property type="entry name" value="HTH_CROC1"/>
    <property type="match status" value="1"/>
</dbReference>
<dbReference type="Pfam" id="PF12844">
    <property type="entry name" value="HTH_19"/>
    <property type="match status" value="1"/>
</dbReference>
<dbReference type="SUPFAM" id="SSF47413">
    <property type="entry name" value="lambda repressor-like DNA-binding domains"/>
    <property type="match status" value="1"/>
</dbReference>
<dbReference type="InterPro" id="IPR010982">
    <property type="entry name" value="Lambda_DNA-bd_dom_sf"/>
</dbReference>
<gene>
    <name evidence="4" type="ORF">BET03_09580</name>
</gene>
<dbReference type="InterPro" id="IPR003759">
    <property type="entry name" value="Cbl-bd_cap"/>
</dbReference>
<name>A0A419T6H2_9FIRM</name>
<dbReference type="Gene3D" id="1.10.260.40">
    <property type="entry name" value="lambda repressor-like DNA-binding domains"/>
    <property type="match status" value="1"/>
</dbReference>
<feature type="domain" description="B12-binding" evidence="3">
    <location>
        <begin position="176"/>
        <end position="300"/>
    </location>
</feature>
<keyword evidence="5" id="KW-1185">Reference proteome</keyword>
<evidence type="ECO:0000259" key="2">
    <source>
        <dbReference type="PROSITE" id="PS50943"/>
    </source>
</evidence>
<dbReference type="Pfam" id="PF02310">
    <property type="entry name" value="B12-binding"/>
    <property type="match status" value="1"/>
</dbReference>
<protein>
    <recommendedName>
        <fullName evidence="6">XRE family transcriptional regulator</fullName>
    </recommendedName>
</protein>
<evidence type="ECO:0000256" key="1">
    <source>
        <dbReference type="ARBA" id="ARBA00023125"/>
    </source>
</evidence>
<dbReference type="InterPro" id="IPR036594">
    <property type="entry name" value="Meth_synthase_dom"/>
</dbReference>
<organism evidence="4 5">
    <name type="scientific">Thermohalobacter berrensis</name>
    <dbReference type="NCBI Taxonomy" id="99594"/>
    <lineage>
        <taxon>Bacteria</taxon>
        <taxon>Bacillati</taxon>
        <taxon>Bacillota</taxon>
        <taxon>Tissierellia</taxon>
        <taxon>Tissierellales</taxon>
        <taxon>Thermohalobacteraceae</taxon>
        <taxon>Thermohalobacter</taxon>
    </lineage>
</organism>
<dbReference type="InterPro" id="IPR001387">
    <property type="entry name" value="Cro/C1-type_HTH"/>
</dbReference>
<dbReference type="InterPro" id="IPR006158">
    <property type="entry name" value="Cobalamin-bd"/>
</dbReference>
<dbReference type="PROSITE" id="PS51332">
    <property type="entry name" value="B12_BINDING"/>
    <property type="match status" value="1"/>
</dbReference>
<dbReference type="GO" id="GO:0003677">
    <property type="term" value="F:DNA binding"/>
    <property type="evidence" value="ECO:0007669"/>
    <property type="project" value="UniProtKB-KW"/>
</dbReference>
<reference evidence="4 5" key="1">
    <citation type="submission" date="2016-08" db="EMBL/GenBank/DDBJ databases">
        <title>Novel Firmicutes and Novel Genomes.</title>
        <authorList>
            <person name="Poppleton D.I."/>
            <person name="Gribaldo S."/>
        </authorList>
    </citation>
    <scope>NUCLEOTIDE SEQUENCE [LARGE SCALE GENOMIC DNA]</scope>
    <source>
        <strain evidence="4 5">CTT3</strain>
    </source>
</reference>
<evidence type="ECO:0000259" key="3">
    <source>
        <dbReference type="PROSITE" id="PS51332"/>
    </source>
</evidence>
<comment type="caution">
    <text evidence="4">The sequence shown here is derived from an EMBL/GenBank/DDBJ whole genome shotgun (WGS) entry which is preliminary data.</text>
</comment>
<dbReference type="Gene3D" id="3.40.50.280">
    <property type="entry name" value="Cobalamin-binding domain"/>
    <property type="match status" value="1"/>
</dbReference>
<dbReference type="OrthoDB" id="5756833at2"/>
<dbReference type="RefSeq" id="WP_120167914.1">
    <property type="nucleotide sequence ID" value="NZ_MCIB01000007.1"/>
</dbReference>
<dbReference type="AlphaFoldDB" id="A0A419T6H2"/>
<keyword evidence="1" id="KW-0238">DNA-binding</keyword>
<dbReference type="SUPFAM" id="SSF52242">
    <property type="entry name" value="Cobalamin (vitamin B12)-binding domain"/>
    <property type="match status" value="1"/>
</dbReference>
<dbReference type="CDD" id="cd00093">
    <property type="entry name" value="HTH_XRE"/>
    <property type="match status" value="1"/>
</dbReference>
<evidence type="ECO:0000313" key="4">
    <source>
        <dbReference type="EMBL" id="RKD33160.1"/>
    </source>
</evidence>
<dbReference type="EMBL" id="MCIB01000007">
    <property type="protein sequence ID" value="RKD33160.1"/>
    <property type="molecule type" value="Genomic_DNA"/>
</dbReference>
<feature type="domain" description="HTH cro/C1-type" evidence="2">
    <location>
        <begin position="8"/>
        <end position="62"/>
    </location>
</feature>
<dbReference type="Gene3D" id="1.10.1240.10">
    <property type="entry name" value="Methionine synthase domain"/>
    <property type="match status" value="1"/>
</dbReference>
<dbReference type="GO" id="GO:0046872">
    <property type="term" value="F:metal ion binding"/>
    <property type="evidence" value="ECO:0007669"/>
    <property type="project" value="InterPro"/>
</dbReference>
<accession>A0A419T6H2</accession>
<dbReference type="PANTHER" id="PTHR46558:SF11">
    <property type="entry name" value="HTH-TYPE TRANSCRIPTIONAL REGULATOR XRE"/>
    <property type="match status" value="1"/>
</dbReference>
<proteinExistence type="predicted"/>
<dbReference type="Pfam" id="PF02607">
    <property type="entry name" value="B12-binding_2"/>
    <property type="match status" value="1"/>
</dbReference>